<evidence type="ECO:0000256" key="2">
    <source>
        <dbReference type="ARBA" id="ARBA00010320"/>
    </source>
</evidence>
<accession>A0A9P4JAB4</accession>
<dbReference type="GO" id="GO:0005743">
    <property type="term" value="C:mitochondrial inner membrane"/>
    <property type="evidence" value="ECO:0007669"/>
    <property type="project" value="UniProtKB-SubCell"/>
</dbReference>
<dbReference type="InterPro" id="IPR018850">
    <property type="entry name" value="Mt_escape_2_C"/>
</dbReference>
<evidence type="ECO:0000256" key="10">
    <source>
        <dbReference type="ARBA" id="ARBA00025276"/>
    </source>
</evidence>
<dbReference type="CDD" id="cd12433">
    <property type="entry name" value="RRM_Yme2p_like"/>
    <property type="match status" value="1"/>
</dbReference>
<evidence type="ECO:0000256" key="12">
    <source>
        <dbReference type="RuleBase" id="RU367108"/>
    </source>
</evidence>
<keyword evidence="12" id="KW-0507">mRNA processing</keyword>
<dbReference type="InterPro" id="IPR000504">
    <property type="entry name" value="RRM_dom"/>
</dbReference>
<comment type="caution">
    <text evidence="14">The sequence shown here is derived from an EMBL/GenBank/DDBJ whole genome shotgun (WGS) entry which is preliminary data.</text>
</comment>
<dbReference type="AlphaFoldDB" id="A0A9P4JAB4"/>
<evidence type="ECO:0000256" key="11">
    <source>
        <dbReference type="PROSITE-ProRule" id="PRU00176"/>
    </source>
</evidence>
<gene>
    <name evidence="14" type="ORF">K461DRAFT_220996</name>
</gene>
<keyword evidence="4" id="KW-0812">Transmembrane</keyword>
<dbReference type="Pfam" id="PF00076">
    <property type="entry name" value="RRM_1"/>
    <property type="match status" value="1"/>
</dbReference>
<keyword evidence="9" id="KW-0472">Membrane</keyword>
<proteinExistence type="inferred from homology"/>
<reference evidence="14" key="1">
    <citation type="journal article" date="2020" name="Stud. Mycol.">
        <title>101 Dothideomycetes genomes: a test case for predicting lifestyles and emergence of pathogens.</title>
        <authorList>
            <person name="Haridas S."/>
            <person name="Albert R."/>
            <person name="Binder M."/>
            <person name="Bloem J."/>
            <person name="Labutti K."/>
            <person name="Salamov A."/>
            <person name="Andreopoulos B."/>
            <person name="Baker S."/>
            <person name="Barry K."/>
            <person name="Bills G."/>
            <person name="Bluhm B."/>
            <person name="Cannon C."/>
            <person name="Castanera R."/>
            <person name="Culley D."/>
            <person name="Daum C."/>
            <person name="Ezra D."/>
            <person name="Gonzalez J."/>
            <person name="Henrissat B."/>
            <person name="Kuo A."/>
            <person name="Liang C."/>
            <person name="Lipzen A."/>
            <person name="Lutzoni F."/>
            <person name="Magnuson J."/>
            <person name="Mondo S."/>
            <person name="Nolan M."/>
            <person name="Ohm R."/>
            <person name="Pangilinan J."/>
            <person name="Park H.-J."/>
            <person name="Ramirez L."/>
            <person name="Alfaro M."/>
            <person name="Sun H."/>
            <person name="Tritt A."/>
            <person name="Yoshinaga Y."/>
            <person name="Zwiers L.-H."/>
            <person name="Turgeon B."/>
            <person name="Goodwin S."/>
            <person name="Spatafora J."/>
            <person name="Crous P."/>
            <person name="Grigoriev I."/>
        </authorList>
    </citation>
    <scope>NUCLEOTIDE SEQUENCE</scope>
    <source>
        <strain evidence="14">CBS 260.36</strain>
    </source>
</reference>
<organism evidence="14 15">
    <name type="scientific">Myriangium duriaei CBS 260.36</name>
    <dbReference type="NCBI Taxonomy" id="1168546"/>
    <lineage>
        <taxon>Eukaryota</taxon>
        <taxon>Fungi</taxon>
        <taxon>Dikarya</taxon>
        <taxon>Ascomycota</taxon>
        <taxon>Pezizomycotina</taxon>
        <taxon>Dothideomycetes</taxon>
        <taxon>Dothideomycetidae</taxon>
        <taxon>Myriangiales</taxon>
        <taxon>Myriangiaceae</taxon>
        <taxon>Myriangium</taxon>
    </lineage>
</organism>
<dbReference type="PROSITE" id="PS50102">
    <property type="entry name" value="RRM"/>
    <property type="match status" value="1"/>
</dbReference>
<evidence type="ECO:0000256" key="3">
    <source>
        <dbReference type="ARBA" id="ARBA00020222"/>
    </source>
</evidence>
<dbReference type="GO" id="GO:0003723">
    <property type="term" value="F:RNA binding"/>
    <property type="evidence" value="ECO:0007669"/>
    <property type="project" value="UniProtKB-UniRule"/>
</dbReference>
<dbReference type="OrthoDB" id="10267654at2759"/>
<evidence type="ECO:0000256" key="5">
    <source>
        <dbReference type="ARBA" id="ARBA00022792"/>
    </source>
</evidence>
<keyword evidence="7" id="KW-1133">Transmembrane helix</keyword>
<feature type="domain" description="RRM" evidence="13">
    <location>
        <begin position="188"/>
        <end position="280"/>
    </location>
</feature>
<dbReference type="InterPro" id="IPR034260">
    <property type="entry name" value="Yme2_RRM"/>
</dbReference>
<name>A0A9P4JAB4_9PEZI</name>
<evidence type="ECO:0000256" key="4">
    <source>
        <dbReference type="ARBA" id="ARBA00022692"/>
    </source>
</evidence>
<protein>
    <recommendedName>
        <fullName evidence="3 12">Mitochondrial escape protein 2</fullName>
    </recommendedName>
</protein>
<comment type="subcellular location">
    <subcellularLocation>
        <location evidence="1 12">Mitochondrion inner membrane</location>
        <topology evidence="1 12">Single-pass membrane protein</topology>
    </subcellularLocation>
</comment>
<comment type="similarity">
    <text evidence="2 12">Belongs to the YME2 family.</text>
</comment>
<dbReference type="GO" id="GO:0006397">
    <property type="term" value="P:mRNA processing"/>
    <property type="evidence" value="ECO:0007669"/>
    <property type="project" value="UniProtKB-UniRule"/>
</dbReference>
<evidence type="ECO:0000256" key="1">
    <source>
        <dbReference type="ARBA" id="ARBA00004434"/>
    </source>
</evidence>
<dbReference type="Gene3D" id="3.30.70.330">
    <property type="match status" value="1"/>
</dbReference>
<evidence type="ECO:0000256" key="7">
    <source>
        <dbReference type="ARBA" id="ARBA00022989"/>
    </source>
</evidence>
<dbReference type="InterPro" id="IPR012677">
    <property type="entry name" value="Nucleotide-bd_a/b_plait_sf"/>
</dbReference>
<keyword evidence="8 12" id="KW-0496">Mitochondrion</keyword>
<sequence length="837" mass="93194">MLSRHIPCGRVATYPRSSILQHTRLCQPVWRRCASLEAGENRSGHISAGPNEGVIFLNNIFPLSFQWLFFRVPSVATGDAITRLLRLSVGHEPSELLEKATGATSSSANAHAISTASILEVLPRIKEGGAFIKFSHGPDVTSAQIENAVSEYLHKKKIRPWLLPLHHVASGLVRGKPWVEDLYRLPSQRLKVEFLPTKPGGEVAELSQEELYSYFRPYGKLADIVSQPPDSKVLPKFAFIDFGHTRQAVMAKNCLHGYVVGEAQGGGKSGTVLRLSYEKKQKAGWIWDWLTSHPRIVIPLVAALIAGITVTIFDPIRTASIKAHVTGTFSVNNYRILKWLRRRTEDLLNSVRRRYGMESGAGMEAIWDDRRASIDQIQTWLMETADTFIVVQGPRGSGKKELVIDQALKHRRNKLVIDCKAIKEARGDAATINAAATEVGYRPVFSWMNSMSGLIDLAAQGTTGIKTGFSETLENQLVKIWANTSTALKELALEGRKKDDRDAHLGDDEYLEAHPERRPVVVIDNFLYKSQDGSIIYDKLSDWAASLVTSNVAHVIFLTHDVSFSKSLAKAMPDRVFRTIPLSDCSEDAARRYVINHLDFDAPEVDTEDGIKKLTPSQQRKDLAELNDVLPVLGGRLTDLEFLARRIKTGETPRKATREIVEQAASEIQKLFLAASNEEHRTWTCPQAWYLVKQLAGSESLRYNEILLSDVYKTGGEAALTALEQAELITIQSYNGRAYSVKPGRPVYFSAFKRLVEDSVLASKLDLAVLAESIKAETQTIEKCEQELHLLGELPKQPAELTGRVQWLLGKIQTSQVKVEGLETQSAALKKVLTTEY</sequence>
<dbReference type="InterPro" id="IPR035979">
    <property type="entry name" value="RBD_domain_sf"/>
</dbReference>
<keyword evidence="6" id="KW-0809">Transit peptide</keyword>
<keyword evidence="5 12" id="KW-0999">Mitochondrion inner membrane</keyword>
<dbReference type="PANTHER" id="PTHR32198">
    <property type="entry name" value="MITOCHONDRIAL ESCAPE PROTEIN 2"/>
    <property type="match status" value="1"/>
</dbReference>
<dbReference type="EMBL" id="ML996082">
    <property type="protein sequence ID" value="KAF2156025.1"/>
    <property type="molecule type" value="Genomic_DNA"/>
</dbReference>
<dbReference type="InterPro" id="IPR039627">
    <property type="entry name" value="Yme2_C"/>
</dbReference>
<dbReference type="Pfam" id="PF10443">
    <property type="entry name" value="RNA12"/>
    <property type="match status" value="1"/>
</dbReference>
<evidence type="ECO:0000259" key="13">
    <source>
        <dbReference type="PROSITE" id="PS50102"/>
    </source>
</evidence>
<dbReference type="Proteomes" id="UP000799439">
    <property type="component" value="Unassembled WGS sequence"/>
</dbReference>
<dbReference type="PANTHER" id="PTHR32198:SF2">
    <property type="entry name" value="MITOCHONDRIAL ESCAPE PROTEIN 2"/>
    <property type="match status" value="1"/>
</dbReference>
<comment type="function">
    <text evidence="10 12">Plays a role in maintaining the mitochondrial genome and in controlling the mtDNA escape. Involved in the regulation of mtDNA nucleotide structure and number. May have a dispensable role in early maturation of pre-rRNA.</text>
</comment>
<dbReference type="SUPFAM" id="SSF54928">
    <property type="entry name" value="RNA-binding domain, RBD"/>
    <property type="match status" value="1"/>
</dbReference>
<keyword evidence="15" id="KW-1185">Reference proteome</keyword>
<evidence type="ECO:0000313" key="14">
    <source>
        <dbReference type="EMBL" id="KAF2156025.1"/>
    </source>
</evidence>
<evidence type="ECO:0000256" key="8">
    <source>
        <dbReference type="ARBA" id="ARBA00023128"/>
    </source>
</evidence>
<evidence type="ECO:0000313" key="15">
    <source>
        <dbReference type="Proteomes" id="UP000799439"/>
    </source>
</evidence>
<keyword evidence="11 12" id="KW-0694">RNA-binding</keyword>
<evidence type="ECO:0000256" key="6">
    <source>
        <dbReference type="ARBA" id="ARBA00022946"/>
    </source>
</evidence>
<evidence type="ECO:0000256" key="9">
    <source>
        <dbReference type="ARBA" id="ARBA00023136"/>
    </source>
</evidence>